<evidence type="ECO:0000313" key="3">
    <source>
        <dbReference type="Proteomes" id="UP001262582"/>
    </source>
</evidence>
<feature type="transmembrane region" description="Helical" evidence="1">
    <location>
        <begin position="7"/>
        <end position="30"/>
    </location>
</feature>
<feature type="transmembrane region" description="Helical" evidence="1">
    <location>
        <begin position="70"/>
        <end position="92"/>
    </location>
</feature>
<name>A0ABU3D1D4_9FLAO</name>
<evidence type="ECO:0000313" key="2">
    <source>
        <dbReference type="EMBL" id="MDT0675344.1"/>
    </source>
</evidence>
<reference evidence="2 3" key="1">
    <citation type="submission" date="2023-09" db="EMBL/GenBank/DDBJ databases">
        <authorList>
            <person name="Rey-Velasco X."/>
        </authorList>
    </citation>
    <scope>NUCLEOTIDE SEQUENCE [LARGE SCALE GENOMIC DNA]</scope>
    <source>
        <strain evidence="2 3">F117</strain>
    </source>
</reference>
<keyword evidence="1" id="KW-0472">Membrane</keyword>
<feature type="transmembrane region" description="Helical" evidence="1">
    <location>
        <begin position="98"/>
        <end position="121"/>
    </location>
</feature>
<keyword evidence="1" id="KW-1133">Transmembrane helix</keyword>
<evidence type="ECO:0000256" key="1">
    <source>
        <dbReference type="SAM" id="Phobius"/>
    </source>
</evidence>
<protein>
    <recommendedName>
        <fullName evidence="4">ATP synthase protein I</fullName>
    </recommendedName>
</protein>
<organism evidence="2 3">
    <name type="scientific">Autumnicola musiva</name>
    <dbReference type="NCBI Taxonomy" id="3075589"/>
    <lineage>
        <taxon>Bacteria</taxon>
        <taxon>Pseudomonadati</taxon>
        <taxon>Bacteroidota</taxon>
        <taxon>Flavobacteriia</taxon>
        <taxon>Flavobacteriales</taxon>
        <taxon>Flavobacteriaceae</taxon>
        <taxon>Autumnicola</taxon>
    </lineage>
</organism>
<evidence type="ECO:0008006" key="4">
    <source>
        <dbReference type="Google" id="ProtNLM"/>
    </source>
</evidence>
<gene>
    <name evidence="2" type="ORF">RM539_01945</name>
</gene>
<comment type="caution">
    <text evidence="2">The sequence shown here is derived from an EMBL/GenBank/DDBJ whole genome shotgun (WGS) entry which is preliminary data.</text>
</comment>
<dbReference type="Proteomes" id="UP001262582">
    <property type="component" value="Unassembled WGS sequence"/>
</dbReference>
<dbReference type="RefSeq" id="WP_311501810.1">
    <property type="nucleotide sequence ID" value="NZ_JAVRHK010000001.1"/>
</dbReference>
<proteinExistence type="predicted"/>
<dbReference type="EMBL" id="JAVRHK010000001">
    <property type="protein sequence ID" value="MDT0675344.1"/>
    <property type="molecule type" value="Genomic_DNA"/>
</dbReference>
<accession>A0ABU3D1D4</accession>
<keyword evidence="1" id="KW-0812">Transmembrane</keyword>
<keyword evidence="3" id="KW-1185">Reference proteome</keyword>
<sequence length="127" mass="14765">MKIKLLLFLKFLLPFTFILLLCQYLIINYLVEKEMYYSVFSIYAFHLFSTLFIYGLLLFIHKNFQDKTGFAFMGAGLLKMLAAVLFLLPMLLAKVDAAFANVLAFFIPYFLFLAFETVFAVKLINPK</sequence>
<feature type="transmembrane region" description="Helical" evidence="1">
    <location>
        <begin position="36"/>
        <end position="58"/>
    </location>
</feature>